<dbReference type="GO" id="GO:0005634">
    <property type="term" value="C:nucleus"/>
    <property type="evidence" value="ECO:0007669"/>
    <property type="project" value="TreeGrafter"/>
</dbReference>
<dbReference type="PANTHER" id="PTHR33873">
    <property type="entry name" value="TRANSCRIPTION FACTOR VOZ1"/>
    <property type="match status" value="1"/>
</dbReference>
<dbReference type="InterPro" id="IPR039277">
    <property type="entry name" value="VOZ1/VOZ2"/>
</dbReference>
<feature type="signal peptide" evidence="1">
    <location>
        <begin position="1"/>
        <end position="20"/>
    </location>
</feature>
<evidence type="ECO:0000256" key="1">
    <source>
        <dbReference type="SAM" id="SignalP"/>
    </source>
</evidence>
<sequence length="244" mass="27024">MPILIFFCIWGFYTVRSGLAAVPWELTVNFSDMGKGSKSGACKSASHQLFKDRAKNRVDDLQGMFSDLQSARKESRSIDVAVLEEQVHQMLREWKAELNEPSPASSLQQGGSRGTFSSEIYRLLQLCEEEDDATSTLADPKPEPDAPKTVNGFTSQEGFSMSEGPQEQAFPLVDQCKSNGVGVSNMGMNNITLPRQLDYHSFDSTKNLSNSISQGSTVPLLLRMIVCPKFRAMSRMSALHLLLF</sequence>
<dbReference type="AlphaFoldDB" id="A0AAW2IPS7"/>
<feature type="chain" id="PRO_5043777719" evidence="1">
    <location>
        <begin position="21"/>
        <end position="244"/>
    </location>
</feature>
<proteinExistence type="predicted"/>
<dbReference type="EMBL" id="JACGWK010001690">
    <property type="protein sequence ID" value="KAL0283886.1"/>
    <property type="molecule type" value="Genomic_DNA"/>
</dbReference>
<reference evidence="2" key="1">
    <citation type="submission" date="2020-06" db="EMBL/GenBank/DDBJ databases">
        <authorList>
            <person name="Li T."/>
            <person name="Hu X."/>
            <person name="Zhang T."/>
            <person name="Song X."/>
            <person name="Zhang H."/>
            <person name="Dai N."/>
            <person name="Sheng W."/>
            <person name="Hou X."/>
            <person name="Wei L."/>
        </authorList>
    </citation>
    <scope>NUCLEOTIDE SEQUENCE</scope>
    <source>
        <strain evidence="2">G01</strain>
        <tissue evidence="2">Leaf</tissue>
    </source>
</reference>
<organism evidence="2">
    <name type="scientific">Sesamum angustifolium</name>
    <dbReference type="NCBI Taxonomy" id="2727405"/>
    <lineage>
        <taxon>Eukaryota</taxon>
        <taxon>Viridiplantae</taxon>
        <taxon>Streptophyta</taxon>
        <taxon>Embryophyta</taxon>
        <taxon>Tracheophyta</taxon>
        <taxon>Spermatophyta</taxon>
        <taxon>Magnoliopsida</taxon>
        <taxon>eudicotyledons</taxon>
        <taxon>Gunneridae</taxon>
        <taxon>Pentapetalae</taxon>
        <taxon>asterids</taxon>
        <taxon>lamiids</taxon>
        <taxon>Lamiales</taxon>
        <taxon>Pedaliaceae</taxon>
        <taxon>Sesamum</taxon>
    </lineage>
</organism>
<dbReference type="GO" id="GO:0043565">
    <property type="term" value="F:sequence-specific DNA binding"/>
    <property type="evidence" value="ECO:0007669"/>
    <property type="project" value="TreeGrafter"/>
</dbReference>
<name>A0AAW2IPS7_9LAMI</name>
<accession>A0AAW2IPS7</accession>
<comment type="caution">
    <text evidence="2">The sequence shown here is derived from an EMBL/GenBank/DDBJ whole genome shotgun (WGS) entry which is preliminary data.</text>
</comment>
<gene>
    <name evidence="2" type="ORF">Sangu_2862500</name>
</gene>
<protein>
    <submittedName>
        <fullName evidence="2">Transcription factor VOZ1</fullName>
    </submittedName>
</protein>
<evidence type="ECO:0000313" key="2">
    <source>
        <dbReference type="EMBL" id="KAL0283886.1"/>
    </source>
</evidence>
<dbReference type="GO" id="GO:0048578">
    <property type="term" value="P:positive regulation of long-day photoperiodism, flowering"/>
    <property type="evidence" value="ECO:0007669"/>
    <property type="project" value="InterPro"/>
</dbReference>
<keyword evidence="1" id="KW-0732">Signal</keyword>
<dbReference type="PANTHER" id="PTHR33873:SF15">
    <property type="entry name" value="TRANSCRIPTION FACTOR VOZ2"/>
    <property type="match status" value="1"/>
</dbReference>
<dbReference type="GO" id="GO:0045893">
    <property type="term" value="P:positive regulation of DNA-templated transcription"/>
    <property type="evidence" value="ECO:0007669"/>
    <property type="project" value="TreeGrafter"/>
</dbReference>
<reference evidence="2" key="2">
    <citation type="journal article" date="2024" name="Plant">
        <title>Genomic evolution and insights into agronomic trait innovations of Sesamum species.</title>
        <authorList>
            <person name="Miao H."/>
            <person name="Wang L."/>
            <person name="Qu L."/>
            <person name="Liu H."/>
            <person name="Sun Y."/>
            <person name="Le M."/>
            <person name="Wang Q."/>
            <person name="Wei S."/>
            <person name="Zheng Y."/>
            <person name="Lin W."/>
            <person name="Duan Y."/>
            <person name="Cao H."/>
            <person name="Xiong S."/>
            <person name="Wang X."/>
            <person name="Wei L."/>
            <person name="Li C."/>
            <person name="Ma Q."/>
            <person name="Ju M."/>
            <person name="Zhao R."/>
            <person name="Li G."/>
            <person name="Mu C."/>
            <person name="Tian Q."/>
            <person name="Mei H."/>
            <person name="Zhang T."/>
            <person name="Gao T."/>
            <person name="Zhang H."/>
        </authorList>
    </citation>
    <scope>NUCLEOTIDE SEQUENCE</scope>
    <source>
        <strain evidence="2">G01</strain>
    </source>
</reference>